<keyword evidence="3" id="KW-1185">Reference proteome</keyword>
<feature type="transmembrane region" description="Helical" evidence="1">
    <location>
        <begin position="124"/>
        <end position="144"/>
    </location>
</feature>
<feature type="transmembrane region" description="Helical" evidence="1">
    <location>
        <begin position="21"/>
        <end position="41"/>
    </location>
</feature>
<protein>
    <recommendedName>
        <fullName evidence="4">DUF1211 domain-containing protein</fullName>
    </recommendedName>
</protein>
<reference evidence="2 3" key="1">
    <citation type="journal article" date="2012" name="Int. J. Syst. Evol. Microbiol.">
        <title>Flammeovirga pacifica sp. nov., isolated from deep-sea sediment.</title>
        <authorList>
            <person name="Xu H."/>
            <person name="Fu Y."/>
            <person name="Yang N."/>
            <person name="Ding Z."/>
            <person name="Lai Q."/>
            <person name="Zeng R."/>
        </authorList>
    </citation>
    <scope>NUCLEOTIDE SEQUENCE [LARGE SCALE GENOMIC DNA]</scope>
    <source>
        <strain evidence="3">DSM 24597 / LMG 26175 / WPAGA1</strain>
    </source>
</reference>
<name>A0A1S1Z066_FLAPC</name>
<dbReference type="RefSeq" id="WP_044221208.1">
    <property type="nucleotide sequence ID" value="NZ_JRYR02000001.1"/>
</dbReference>
<feature type="transmembrane region" description="Helical" evidence="1">
    <location>
        <begin position="93"/>
        <end position="112"/>
    </location>
</feature>
<evidence type="ECO:0000313" key="2">
    <source>
        <dbReference type="EMBL" id="OHX66637.1"/>
    </source>
</evidence>
<feature type="transmembrane region" description="Helical" evidence="1">
    <location>
        <begin position="189"/>
        <end position="206"/>
    </location>
</feature>
<organism evidence="2 3">
    <name type="scientific">Flammeovirga pacifica</name>
    <dbReference type="NCBI Taxonomy" id="915059"/>
    <lineage>
        <taxon>Bacteria</taxon>
        <taxon>Pseudomonadati</taxon>
        <taxon>Bacteroidota</taxon>
        <taxon>Cytophagia</taxon>
        <taxon>Cytophagales</taxon>
        <taxon>Flammeovirgaceae</taxon>
        <taxon>Flammeovirga</taxon>
    </lineage>
</organism>
<gene>
    <name evidence="2" type="ORF">NH26_09835</name>
</gene>
<proteinExistence type="predicted"/>
<keyword evidence="1" id="KW-1133">Transmembrane helix</keyword>
<keyword evidence="1" id="KW-0472">Membrane</keyword>
<dbReference type="EMBL" id="JRYR02000001">
    <property type="protein sequence ID" value="OHX66637.1"/>
    <property type="molecule type" value="Genomic_DNA"/>
</dbReference>
<dbReference type="AlphaFoldDB" id="A0A1S1Z066"/>
<dbReference type="OrthoDB" id="977393at2"/>
<dbReference type="STRING" id="915059.NH26_09835"/>
<accession>A0A1S1Z066</accession>
<dbReference type="Proteomes" id="UP000179797">
    <property type="component" value="Unassembled WGS sequence"/>
</dbReference>
<keyword evidence="1" id="KW-0812">Transmembrane</keyword>
<comment type="caution">
    <text evidence="2">The sequence shown here is derived from an EMBL/GenBank/DDBJ whole genome shotgun (WGS) entry which is preliminary data.</text>
</comment>
<evidence type="ECO:0000313" key="3">
    <source>
        <dbReference type="Proteomes" id="UP000179797"/>
    </source>
</evidence>
<evidence type="ECO:0000256" key="1">
    <source>
        <dbReference type="SAM" id="Phobius"/>
    </source>
</evidence>
<feature type="transmembrane region" description="Helical" evidence="1">
    <location>
        <begin position="64"/>
        <end position="81"/>
    </location>
</feature>
<sequence>MALQEIQQPRDYTYFLDYVKHLGMLLFTISMTTPVLGLIVFDVETEIVEGEKVIDSQLIWDKPFLPYVAGFLILVIHWFKFVEVHHSMRSTNLNQILITFGYFFLLCLYPYFEMNIEFTSDQPHSRAIFSGVWGLLGIFSYWKLHHAKKNDMLKEDMTNERIKVLSNEILADPVVALACIGLSYISFLAWLAGMVALVPIANYLLARTSIRAGH</sequence>
<evidence type="ECO:0008006" key="4">
    <source>
        <dbReference type="Google" id="ProtNLM"/>
    </source>
</evidence>